<dbReference type="PANTHER" id="PTHR47307:SF1">
    <property type="entry name" value="GLUTATHIONE-REGULATED POTASSIUM-EFFLUX SYSTEM ANCILLARY PROTEIN KEFG"/>
    <property type="match status" value="1"/>
</dbReference>
<organism evidence="3 4">
    <name type="scientific">Brucella grignonensis</name>
    <dbReference type="NCBI Taxonomy" id="94627"/>
    <lineage>
        <taxon>Bacteria</taxon>
        <taxon>Pseudomonadati</taxon>
        <taxon>Pseudomonadota</taxon>
        <taxon>Alphaproteobacteria</taxon>
        <taxon>Hyphomicrobiales</taxon>
        <taxon>Brucellaceae</taxon>
        <taxon>Brucella/Ochrobactrum group</taxon>
        <taxon>Brucella</taxon>
    </lineage>
</organism>
<dbReference type="OrthoDB" id="9798454at2"/>
<evidence type="ECO:0000256" key="1">
    <source>
        <dbReference type="ARBA" id="ARBA00023002"/>
    </source>
</evidence>
<proteinExistence type="predicted"/>
<dbReference type="Gene3D" id="3.40.50.360">
    <property type="match status" value="1"/>
</dbReference>
<reference evidence="3 4" key="1">
    <citation type="submission" date="2017-07" db="EMBL/GenBank/DDBJ databases">
        <title>Phylogenetic study on the rhizospheric bacterium Ochrobactrum sp. A44.</title>
        <authorList>
            <person name="Krzyzanowska D.M."/>
            <person name="Ossowicki A."/>
            <person name="Rajewska M."/>
            <person name="Maciag T."/>
            <person name="Kaczynski Z."/>
            <person name="Czerwicka M."/>
            <person name="Jafra S."/>
        </authorList>
    </citation>
    <scope>NUCLEOTIDE SEQUENCE [LARGE SCALE GENOMIC DNA]</scope>
    <source>
        <strain evidence="3 4">OgA9a</strain>
    </source>
</reference>
<evidence type="ECO:0000313" key="4">
    <source>
        <dbReference type="Proteomes" id="UP000216478"/>
    </source>
</evidence>
<name>A0A256FSM9_9HYPH</name>
<comment type="caution">
    <text evidence="3">The sequence shown here is derived from an EMBL/GenBank/DDBJ whole genome shotgun (WGS) entry which is preliminary data.</text>
</comment>
<dbReference type="EMBL" id="NNRL01000147">
    <property type="protein sequence ID" value="OYR17441.1"/>
    <property type="molecule type" value="Genomic_DNA"/>
</dbReference>
<evidence type="ECO:0000313" key="3">
    <source>
        <dbReference type="EMBL" id="OYR17441.1"/>
    </source>
</evidence>
<feature type="domain" description="Flavodoxin-like fold" evidence="2">
    <location>
        <begin position="3"/>
        <end position="170"/>
    </location>
</feature>
<protein>
    <submittedName>
        <fullName evidence="3">NADPH-dependent FMN reductase family protein</fullName>
    </submittedName>
</protein>
<dbReference type="RefSeq" id="WP_094538938.1">
    <property type="nucleotide sequence ID" value="NZ_JBHEER010000012.1"/>
</dbReference>
<keyword evidence="4" id="KW-1185">Reference proteome</keyword>
<dbReference type="PANTHER" id="PTHR47307">
    <property type="entry name" value="GLUTATHIONE-REGULATED POTASSIUM-EFFLUX SYSTEM ANCILLARY PROTEIN KEFG"/>
    <property type="match status" value="1"/>
</dbReference>
<dbReference type="AlphaFoldDB" id="A0A256FSM9"/>
<evidence type="ECO:0000259" key="2">
    <source>
        <dbReference type="Pfam" id="PF02525"/>
    </source>
</evidence>
<dbReference type="Pfam" id="PF02525">
    <property type="entry name" value="Flavodoxin_2"/>
    <property type="match status" value="1"/>
</dbReference>
<dbReference type="Proteomes" id="UP000216478">
    <property type="component" value="Unassembled WGS sequence"/>
</dbReference>
<gene>
    <name evidence="3" type="ORF">CEV33_3898</name>
</gene>
<sequence length="193" mass="21410">MTKLLIISGHPDLDRSLANRTILSDLQDLPVLQVEQRRLDRLYPDFRIDVAAEQAALAQADIIVWQFPLHWYGLPALMKKWVDDVLVFGFAHGTGGDKLRGKALIQSFTTGAPAESYAHGKPMNFTIEEFLPPQRQTAALCGMEYLSPIHSSGMTFIPGVSSDADRVNVEARAHNHADRLIAALRDLPLRQAA</sequence>
<dbReference type="GO" id="GO:0009055">
    <property type="term" value="F:electron transfer activity"/>
    <property type="evidence" value="ECO:0007669"/>
    <property type="project" value="TreeGrafter"/>
</dbReference>
<accession>A0A256FSM9</accession>
<dbReference type="SUPFAM" id="SSF52218">
    <property type="entry name" value="Flavoproteins"/>
    <property type="match status" value="1"/>
</dbReference>
<dbReference type="InterPro" id="IPR029039">
    <property type="entry name" value="Flavoprotein-like_sf"/>
</dbReference>
<keyword evidence="1" id="KW-0560">Oxidoreductase</keyword>
<dbReference type="InterPro" id="IPR046980">
    <property type="entry name" value="KefG/KefF"/>
</dbReference>
<dbReference type="InterPro" id="IPR003680">
    <property type="entry name" value="Flavodoxin_fold"/>
</dbReference>
<dbReference type="GO" id="GO:0003955">
    <property type="term" value="F:NAD(P)H dehydrogenase (quinone) activity"/>
    <property type="evidence" value="ECO:0007669"/>
    <property type="project" value="TreeGrafter"/>
</dbReference>
<dbReference type="GO" id="GO:0010181">
    <property type="term" value="F:FMN binding"/>
    <property type="evidence" value="ECO:0007669"/>
    <property type="project" value="TreeGrafter"/>
</dbReference>